<feature type="compositionally biased region" description="Low complexity" evidence="1">
    <location>
        <begin position="836"/>
        <end position="851"/>
    </location>
</feature>
<feature type="region of interest" description="Disordered" evidence="1">
    <location>
        <begin position="370"/>
        <end position="389"/>
    </location>
</feature>
<feature type="compositionally biased region" description="Basic and acidic residues" evidence="1">
    <location>
        <begin position="370"/>
        <end position="383"/>
    </location>
</feature>
<gene>
    <name evidence="2" type="ORF">PYX00_000478</name>
</gene>
<feature type="region of interest" description="Disordered" evidence="1">
    <location>
        <begin position="1"/>
        <end position="35"/>
    </location>
</feature>
<dbReference type="EMBL" id="JARGDH010000001">
    <property type="protein sequence ID" value="KAL0278752.1"/>
    <property type="molecule type" value="Genomic_DNA"/>
</dbReference>
<feature type="compositionally biased region" description="Polar residues" evidence="1">
    <location>
        <begin position="805"/>
        <end position="822"/>
    </location>
</feature>
<feature type="compositionally biased region" description="Polar residues" evidence="1">
    <location>
        <begin position="24"/>
        <end position="35"/>
    </location>
</feature>
<proteinExistence type="predicted"/>
<evidence type="ECO:0000313" key="2">
    <source>
        <dbReference type="EMBL" id="KAL0278752.1"/>
    </source>
</evidence>
<sequence length="1225" mass="138069">MPGRTETALYESGRATAPQGVRYNVQSGSSNEGYTHTVATTTANLAEQIRTASIQSPQYTPSYSNFAQQRPQASPRYTPTYSPSSPSPNYSSLSSKVNPSLPSQSPQYTPSYTSSSHIYSPSFGSSTFSSYNNANSNFELPSTSSSSTKSQQSYLTHENNIFPSSEHISSTLFNIPKSTKTNSNSLPRYSANYSNFSYFSNNQPKYSQSKNTKVLADKQKSKSEFEIPQKLQKSCKDETEFNCNIGDLQQFLSKHGSKIKNSSDSSQDSVTDSLLNFLQRKTYEKSFHDNFPYESSDINQVLVSICSKSRSEEVSDLKKKDDETKSINDLLPKVFAEKEEKRGKNVEERKKSTQKEILDEITIECEEKKTKRDAMSHYQEDKSHKRPPNYGDFNQWDYLNAQDIQASSNHGRRGIPFCGSSQSHSMAWNPMGMPHQTNPYYSNPHGHVLPAHAHTEYRYNQWNNPNHKNVTNIQNAHSQNAVLAQSKLDVKHNTQNSIQDFGLQMNSDYSKVRNSPHDMVLRTPTPDASRSIHSDYSTSISPALKNPPLRTPPPVAKSVISNPLTDLQMLVTNQDTEKLPEKPDVYQLETVDLSAHSDVKQKESADDKDNKVSSNKDSRSPVSVIQTKPKVSSESDKAAEKPVELTAKPSGKSDQNEKEISSTNSSNKSDSAGKKEVEDKKEESSRETDLTVIKTKTDENTKNTQKEQGETGKTETTESSKSECDIAKMLERLDGSNAEEKSESKKPENGNSEMPATSSNEVGEVKREEDKGKASDEKSEPEKKLLMEVESDLQILEGVGEENNDLPTVSSTSVDVKPSTSESTKKTARKRPSRTNRSARLSSGQSSGSENHSQKKKSKCSKSKEENRKKMKKSLYEMDFARRGPVLHLEGPRDSPSSVMIVNYPKGDDEDEKDKSLAKKQILSSNRSKHHNELDYKGRSKNGLFSSTLSARYDAQTTDYTWICVFLQERTALQHPRGPLRALHHFQGREQCALRVLRRREGHNRRSEARRTEQEEPQGKQHGRSLSENVQEAEEVSFRRVLPAGNDDRFGRSGRSTAVRGLGARAVCGVVPQRLPHRIQNHWDAGGHLVQREDDVQQMRYDGREHRMRSQKLSQQVPLRLREGIRLVFRTRNIYIILSHPQTKIMIDAFGAGEDAICSCKLISVCQLFKRVHRKEGFAAVCIEINFLHALHTMKSERKKNEALKVVFRVRGHYSIKRKFLFMTD</sequence>
<organism evidence="2">
    <name type="scientific">Menopon gallinae</name>
    <name type="common">poultry shaft louse</name>
    <dbReference type="NCBI Taxonomy" id="328185"/>
    <lineage>
        <taxon>Eukaryota</taxon>
        <taxon>Metazoa</taxon>
        <taxon>Ecdysozoa</taxon>
        <taxon>Arthropoda</taxon>
        <taxon>Hexapoda</taxon>
        <taxon>Insecta</taxon>
        <taxon>Pterygota</taxon>
        <taxon>Neoptera</taxon>
        <taxon>Paraneoptera</taxon>
        <taxon>Psocodea</taxon>
        <taxon>Troctomorpha</taxon>
        <taxon>Phthiraptera</taxon>
        <taxon>Amblycera</taxon>
        <taxon>Menoponidae</taxon>
        <taxon>Menopon</taxon>
    </lineage>
</organism>
<dbReference type="AlphaFoldDB" id="A0AAW2IAK8"/>
<feature type="region of interest" description="Disordered" evidence="1">
    <location>
        <begin position="998"/>
        <end position="1032"/>
    </location>
</feature>
<comment type="caution">
    <text evidence="2">The sequence shown here is derived from an EMBL/GenBank/DDBJ whole genome shotgun (WGS) entry which is preliminary data.</text>
</comment>
<reference evidence="2" key="1">
    <citation type="journal article" date="2024" name="Gigascience">
        <title>Chromosome-level genome of the poultry shaft louse Menopon gallinae provides insight into the host-switching and adaptive evolution of parasitic lice.</title>
        <authorList>
            <person name="Xu Y."/>
            <person name="Ma L."/>
            <person name="Liu S."/>
            <person name="Liang Y."/>
            <person name="Liu Q."/>
            <person name="He Z."/>
            <person name="Tian L."/>
            <person name="Duan Y."/>
            <person name="Cai W."/>
            <person name="Li H."/>
            <person name="Song F."/>
        </authorList>
    </citation>
    <scope>NUCLEOTIDE SEQUENCE</scope>
    <source>
        <strain evidence="2">Cailab_2023a</strain>
    </source>
</reference>
<feature type="compositionally biased region" description="Basic and acidic residues" evidence="1">
    <location>
        <begin position="1004"/>
        <end position="1019"/>
    </location>
</feature>
<name>A0AAW2IAK8_9NEOP</name>
<feature type="compositionally biased region" description="Basic and acidic residues" evidence="1">
    <location>
        <begin position="595"/>
        <end position="619"/>
    </location>
</feature>
<feature type="compositionally biased region" description="Basic and acidic residues" evidence="1">
    <location>
        <begin position="763"/>
        <end position="787"/>
    </location>
</feature>
<feature type="compositionally biased region" description="Low complexity" evidence="1">
    <location>
        <begin position="74"/>
        <end position="116"/>
    </location>
</feature>
<feature type="compositionally biased region" description="Polar residues" evidence="1">
    <location>
        <begin position="620"/>
        <end position="630"/>
    </location>
</feature>
<feature type="region of interest" description="Disordered" evidence="1">
    <location>
        <begin position="523"/>
        <end position="554"/>
    </location>
</feature>
<feature type="region of interest" description="Disordered" evidence="1">
    <location>
        <begin position="593"/>
        <end position="941"/>
    </location>
</feature>
<feature type="compositionally biased region" description="Basic and acidic residues" evidence="1">
    <location>
        <begin position="671"/>
        <end position="748"/>
    </location>
</feature>
<feature type="compositionally biased region" description="Polar residues" evidence="1">
    <location>
        <begin position="749"/>
        <end position="761"/>
    </location>
</feature>
<feature type="compositionally biased region" description="Basic and acidic residues" evidence="1">
    <location>
        <begin position="631"/>
        <end position="643"/>
    </location>
</feature>
<evidence type="ECO:0000256" key="1">
    <source>
        <dbReference type="SAM" id="MobiDB-lite"/>
    </source>
</evidence>
<accession>A0AAW2IAK8</accession>
<feature type="compositionally biased region" description="Low complexity" evidence="1">
    <location>
        <begin position="661"/>
        <end position="670"/>
    </location>
</feature>
<protein>
    <submittedName>
        <fullName evidence="2">Uncharacterized protein</fullName>
    </submittedName>
</protein>
<feature type="compositionally biased region" description="Polar residues" evidence="1">
    <location>
        <begin position="56"/>
        <end position="72"/>
    </location>
</feature>
<feature type="region of interest" description="Disordered" evidence="1">
    <location>
        <begin position="56"/>
        <end position="116"/>
    </location>
</feature>
<feature type="compositionally biased region" description="Basic and acidic residues" evidence="1">
    <location>
        <begin position="862"/>
        <end position="882"/>
    </location>
</feature>